<feature type="transmembrane region" description="Helical" evidence="5">
    <location>
        <begin position="91"/>
        <end position="111"/>
    </location>
</feature>
<keyword evidence="2 5" id="KW-0812">Transmembrane</keyword>
<gene>
    <name evidence="6" type="ORF">AXF42_Ash012051</name>
</gene>
<reference evidence="6 7" key="1">
    <citation type="journal article" date="2017" name="Nature">
        <title>The Apostasia genome and the evolution of orchids.</title>
        <authorList>
            <person name="Zhang G.Q."/>
            <person name="Liu K.W."/>
            <person name="Li Z."/>
            <person name="Lohaus R."/>
            <person name="Hsiao Y.Y."/>
            <person name="Niu S.C."/>
            <person name="Wang J.Y."/>
            <person name="Lin Y.C."/>
            <person name="Xu Q."/>
            <person name="Chen L.J."/>
            <person name="Yoshida K."/>
            <person name="Fujiwara S."/>
            <person name="Wang Z.W."/>
            <person name="Zhang Y.Q."/>
            <person name="Mitsuda N."/>
            <person name="Wang M."/>
            <person name="Liu G.H."/>
            <person name="Pecoraro L."/>
            <person name="Huang H.X."/>
            <person name="Xiao X.J."/>
            <person name="Lin M."/>
            <person name="Wu X.Y."/>
            <person name="Wu W.L."/>
            <person name="Chen Y.Y."/>
            <person name="Chang S.B."/>
            <person name="Sakamoto S."/>
            <person name="Ohme-Takagi M."/>
            <person name="Yagi M."/>
            <person name="Zeng S.J."/>
            <person name="Shen C.Y."/>
            <person name="Yeh C.M."/>
            <person name="Luo Y.B."/>
            <person name="Tsai W.C."/>
            <person name="Van de Peer Y."/>
            <person name="Liu Z.J."/>
        </authorList>
    </citation>
    <scope>NUCLEOTIDE SEQUENCE [LARGE SCALE GENOMIC DNA]</scope>
    <source>
        <strain evidence="7">cv. Shenzhen</strain>
        <tissue evidence="6">Stem</tissue>
    </source>
</reference>
<dbReference type="OrthoDB" id="1542002at2759"/>
<feature type="transmembrane region" description="Helical" evidence="5">
    <location>
        <begin position="15"/>
        <end position="39"/>
    </location>
</feature>
<organism evidence="6 7">
    <name type="scientific">Apostasia shenzhenica</name>
    <dbReference type="NCBI Taxonomy" id="1088818"/>
    <lineage>
        <taxon>Eukaryota</taxon>
        <taxon>Viridiplantae</taxon>
        <taxon>Streptophyta</taxon>
        <taxon>Embryophyta</taxon>
        <taxon>Tracheophyta</taxon>
        <taxon>Spermatophyta</taxon>
        <taxon>Magnoliopsida</taxon>
        <taxon>Liliopsida</taxon>
        <taxon>Asparagales</taxon>
        <taxon>Orchidaceae</taxon>
        <taxon>Apostasioideae</taxon>
        <taxon>Apostasia</taxon>
    </lineage>
</organism>
<accession>A0A2I0AJM7</accession>
<dbReference type="InterPro" id="IPR018499">
    <property type="entry name" value="Tetraspanin/Peripherin"/>
</dbReference>
<keyword evidence="3 5" id="KW-1133">Transmembrane helix</keyword>
<dbReference type="EMBL" id="KZ451978">
    <property type="protein sequence ID" value="PKA55759.1"/>
    <property type="molecule type" value="Genomic_DNA"/>
</dbReference>
<keyword evidence="4 5" id="KW-0472">Membrane</keyword>
<evidence type="ECO:0000256" key="2">
    <source>
        <dbReference type="ARBA" id="ARBA00022692"/>
    </source>
</evidence>
<dbReference type="Proteomes" id="UP000236161">
    <property type="component" value="Unassembled WGS sequence"/>
</dbReference>
<protein>
    <submittedName>
        <fullName evidence="6">Tetraspanin-19</fullName>
    </submittedName>
</protein>
<evidence type="ECO:0000313" key="6">
    <source>
        <dbReference type="EMBL" id="PKA55759.1"/>
    </source>
</evidence>
<dbReference type="GO" id="GO:0016020">
    <property type="term" value="C:membrane"/>
    <property type="evidence" value="ECO:0007669"/>
    <property type="project" value="UniProtKB-SubCell"/>
</dbReference>
<name>A0A2I0AJM7_9ASPA</name>
<proteinExistence type="predicted"/>
<dbReference type="AlphaFoldDB" id="A0A2I0AJM7"/>
<dbReference type="Pfam" id="PF00335">
    <property type="entry name" value="Tetraspanin"/>
    <property type="match status" value="1"/>
</dbReference>
<evidence type="ECO:0000256" key="1">
    <source>
        <dbReference type="ARBA" id="ARBA00004141"/>
    </source>
</evidence>
<keyword evidence="7" id="KW-1185">Reference proteome</keyword>
<evidence type="ECO:0000256" key="5">
    <source>
        <dbReference type="SAM" id="Phobius"/>
    </source>
</evidence>
<evidence type="ECO:0000256" key="3">
    <source>
        <dbReference type="ARBA" id="ARBA00022989"/>
    </source>
</evidence>
<feature type="transmembrane region" description="Helical" evidence="5">
    <location>
        <begin position="59"/>
        <end position="79"/>
    </location>
</feature>
<comment type="subcellular location">
    <subcellularLocation>
        <location evidence="1">Membrane</location>
        <topology evidence="1">Multi-pass membrane protein</topology>
    </subcellularLocation>
</comment>
<evidence type="ECO:0000256" key="4">
    <source>
        <dbReference type="ARBA" id="ARBA00023136"/>
    </source>
</evidence>
<feature type="transmembrane region" description="Helical" evidence="5">
    <location>
        <begin position="143"/>
        <end position="162"/>
    </location>
</feature>
<evidence type="ECO:0000313" key="7">
    <source>
        <dbReference type="Proteomes" id="UP000236161"/>
    </source>
</evidence>
<sequence>MAAWLRACLQSTLKIVNSVIGLVGMAMILYSLWMIRAWFRQWSGLSPDGVSASSPPWFIYSFLGLGIFLCVITCSGHIAAETVNGHCLSCYTAVISLLLILEAAITADIFVNRNWEEDFPRDPTGRFEEFKDFVQSNSEMCKWIGILVVVAQALSIFLAMVLRALGPDHGEYYDSDDDSVPARLPLLRNQAQNNPCMPDPAILLKNDSWNVRIHDKVGR</sequence>